<dbReference type="PANTHER" id="PTHR42924">
    <property type="entry name" value="EXONUCLEASE"/>
    <property type="match status" value="1"/>
</dbReference>
<dbReference type="InterPro" id="IPR016195">
    <property type="entry name" value="Pol/histidinol_Pase-like"/>
</dbReference>
<dbReference type="Proteomes" id="UP000281498">
    <property type="component" value="Unassembled WGS sequence"/>
</dbReference>
<dbReference type="CDD" id="cd07432">
    <property type="entry name" value="PHP_HisPPase"/>
    <property type="match status" value="1"/>
</dbReference>
<dbReference type="NCBIfam" id="NF038032">
    <property type="entry name" value="CehA_McbA_metalo"/>
    <property type="match status" value="1"/>
</dbReference>
<organism evidence="2 3">
    <name type="scientific">Salipaludibacillus neizhouensis</name>
    <dbReference type="NCBI Taxonomy" id="885475"/>
    <lineage>
        <taxon>Bacteria</taxon>
        <taxon>Bacillati</taxon>
        <taxon>Bacillota</taxon>
        <taxon>Bacilli</taxon>
        <taxon>Bacillales</taxon>
        <taxon>Bacillaceae</taxon>
    </lineage>
</organism>
<dbReference type="InterPro" id="IPR004013">
    <property type="entry name" value="PHP_dom"/>
</dbReference>
<evidence type="ECO:0000259" key="1">
    <source>
        <dbReference type="SMART" id="SM00481"/>
    </source>
</evidence>
<dbReference type="GO" id="GO:0035312">
    <property type="term" value="F:5'-3' DNA exonuclease activity"/>
    <property type="evidence" value="ECO:0007669"/>
    <property type="project" value="TreeGrafter"/>
</dbReference>
<dbReference type="SUPFAM" id="SSF89550">
    <property type="entry name" value="PHP domain-like"/>
    <property type="match status" value="1"/>
</dbReference>
<dbReference type="Pfam" id="PF02811">
    <property type="entry name" value="PHP"/>
    <property type="match status" value="1"/>
</dbReference>
<dbReference type="SMART" id="SM00481">
    <property type="entry name" value="POLIIIAc"/>
    <property type="match status" value="1"/>
</dbReference>
<dbReference type="InterPro" id="IPR052018">
    <property type="entry name" value="PHP_domain"/>
</dbReference>
<protein>
    <recommendedName>
        <fullName evidence="1">Polymerase/histidinol phosphatase N-terminal domain-containing protein</fullName>
    </recommendedName>
</protein>
<keyword evidence="3" id="KW-1185">Reference proteome</keyword>
<dbReference type="RefSeq" id="WP_110937092.1">
    <property type="nucleotide sequence ID" value="NZ_KZ614146.1"/>
</dbReference>
<evidence type="ECO:0000313" key="3">
    <source>
        <dbReference type="Proteomes" id="UP000281498"/>
    </source>
</evidence>
<comment type="caution">
    <text evidence="2">The sequence shown here is derived from an EMBL/GenBank/DDBJ whole genome shotgun (WGS) entry which is preliminary data.</text>
</comment>
<dbReference type="Gene3D" id="3.20.20.140">
    <property type="entry name" value="Metal-dependent hydrolases"/>
    <property type="match status" value="1"/>
</dbReference>
<dbReference type="OrthoDB" id="9804333at2"/>
<dbReference type="PANTHER" id="PTHR42924:SF3">
    <property type="entry name" value="POLYMERASE_HISTIDINOL PHOSPHATASE N-TERMINAL DOMAIN-CONTAINING PROTEIN"/>
    <property type="match status" value="1"/>
</dbReference>
<sequence>MRQHKENLETISLMINEKIPKEIEGQYITLPFEVFEPVQEIKVHLEVLGEGENVIDLGLEGPDGLKGWSGGARRSLFVREDRATPGYTLEKLKKGTWGVVLNAYKIGGACRVEVTVEMKPESPQWIKGDLHMHSNHSDSPYSLSEVITNAKNAGLEYIALTDHNTFSQNEAFEPQEDLVIIPAVELTTNRGHSNFYGVKRPFNDFRCQTIQDVKRIISEGKANNALISANHPHCDNCWWDWGLENFDFEYVEIWNGPWSDRNLRALNWWHEQLVKGKRIIALGGSDKHGPDEWIKYGEPTTAVEASIHSPQGILKAIEKGRVSILSTPKGAVIDLHINGRNMGDTVRIPEDSTNVNLNVSIQNPIYGTLRVYSSEGLCVEQTLELEDNSLSFSLKSDVQFYRVEVWGEDKRSLLLSPQAISNPIFINGSRD</sequence>
<dbReference type="EMBL" id="PDOE01000025">
    <property type="protein sequence ID" value="RKL65004.1"/>
    <property type="molecule type" value="Genomic_DNA"/>
</dbReference>
<feature type="domain" description="Polymerase/histidinol phosphatase N-terminal" evidence="1">
    <location>
        <begin position="128"/>
        <end position="190"/>
    </location>
</feature>
<evidence type="ECO:0000313" key="2">
    <source>
        <dbReference type="EMBL" id="RKL65004.1"/>
    </source>
</evidence>
<dbReference type="InterPro" id="IPR003141">
    <property type="entry name" value="Pol/His_phosphatase_N"/>
</dbReference>
<proteinExistence type="predicted"/>
<name>A0A3A9JVP5_9BACI</name>
<dbReference type="GO" id="GO:0004534">
    <property type="term" value="F:5'-3' RNA exonuclease activity"/>
    <property type="evidence" value="ECO:0007669"/>
    <property type="project" value="TreeGrafter"/>
</dbReference>
<reference evidence="2 3" key="1">
    <citation type="submission" date="2017-10" db="EMBL/GenBank/DDBJ databases">
        <title>Bacillus sp. nov., a halophilic bacterium isolated from a Keqin Lake.</title>
        <authorList>
            <person name="Wang H."/>
        </authorList>
    </citation>
    <scope>NUCLEOTIDE SEQUENCE [LARGE SCALE GENOMIC DNA]</scope>
    <source>
        <strain evidence="2 3">KCTC 13187</strain>
    </source>
</reference>
<accession>A0A3A9JVP5</accession>
<gene>
    <name evidence="2" type="ORF">CR203_23005</name>
</gene>
<dbReference type="AlphaFoldDB" id="A0A3A9JVP5"/>